<accession>A0A6V8KEF6</accession>
<dbReference type="AlphaFoldDB" id="A0A6V8KEF6"/>
<dbReference type="Pfam" id="PF13676">
    <property type="entry name" value="TIR_2"/>
    <property type="match status" value="1"/>
</dbReference>
<dbReference type="Proteomes" id="UP000482800">
    <property type="component" value="Unassembled WGS sequence"/>
</dbReference>
<reference evidence="3 4" key="2">
    <citation type="submission" date="2020-03" db="EMBL/GenBank/DDBJ databases">
        <authorList>
            <person name="Ichikawa N."/>
            <person name="Kimura A."/>
            <person name="Kitahashi Y."/>
            <person name="Uohara A."/>
        </authorList>
    </citation>
    <scope>NUCLEOTIDE SEQUENCE [LARGE SCALE GENOMIC DNA]</scope>
    <source>
        <strain evidence="3 4">NBRC 108639</strain>
    </source>
</reference>
<dbReference type="InterPro" id="IPR000157">
    <property type="entry name" value="TIR_dom"/>
</dbReference>
<proteinExistence type="predicted"/>
<dbReference type="Gene3D" id="3.40.50.10140">
    <property type="entry name" value="Toll/interleukin-1 receptor homology (TIR) domain"/>
    <property type="match status" value="1"/>
</dbReference>
<name>A0A6V8KEF6_9ACTN</name>
<keyword evidence="4" id="KW-1185">Reference proteome</keyword>
<protein>
    <recommendedName>
        <fullName evidence="2">TIR domain-containing protein</fullName>
    </recommendedName>
</protein>
<evidence type="ECO:0000256" key="1">
    <source>
        <dbReference type="SAM" id="MobiDB-lite"/>
    </source>
</evidence>
<reference evidence="3 4" key="1">
    <citation type="submission" date="2020-03" db="EMBL/GenBank/DDBJ databases">
        <title>Whole genome shotgun sequence of Phytohabitans houttuyneae NBRC 108639.</title>
        <authorList>
            <person name="Komaki H."/>
            <person name="Tamura T."/>
        </authorList>
    </citation>
    <scope>NUCLEOTIDE SEQUENCE [LARGE SCALE GENOMIC DNA]</scope>
    <source>
        <strain evidence="3 4">NBRC 108639</strain>
    </source>
</reference>
<evidence type="ECO:0000313" key="4">
    <source>
        <dbReference type="Proteomes" id="UP000482800"/>
    </source>
</evidence>
<gene>
    <name evidence="3" type="ORF">Phou_046390</name>
</gene>
<feature type="compositionally biased region" description="Polar residues" evidence="1">
    <location>
        <begin position="337"/>
        <end position="351"/>
    </location>
</feature>
<dbReference type="SUPFAM" id="SSF52200">
    <property type="entry name" value="Toll/Interleukin receptor TIR domain"/>
    <property type="match status" value="1"/>
</dbReference>
<comment type="caution">
    <text evidence="3">The sequence shown here is derived from an EMBL/GenBank/DDBJ whole genome shotgun (WGS) entry which is preliminary data.</text>
</comment>
<dbReference type="InterPro" id="IPR035897">
    <property type="entry name" value="Toll_tir_struct_dom_sf"/>
</dbReference>
<dbReference type="GO" id="GO:0007165">
    <property type="term" value="P:signal transduction"/>
    <property type="evidence" value="ECO:0007669"/>
    <property type="project" value="InterPro"/>
</dbReference>
<sequence>MRPGFIDQEVEPGSDWNATLTDALGSAEVFVPLYSPMYFKNPWPMKERAAFRRRLVAATLRAPGDRIIPVLWIPFRSWDVPPEVQGALALGEDVPDYAENGLRALCMLSYYRDQYLQVVKRLADRIVSAVRDSELTPTSDLVLERFPAPHVAPKFVASVLASTDRHPSTAHAPGIYGATSKAWRPFGEEQVLPAAEYVASTAERLGLLPTRIADFAGSEELFRAYPTVLLIDPLTLDGDGGEDVLRAVAKTLPAWVRPLVVIDEAAPDSTRADRLAAEAVDMLVRAGVAKPARVSQLREFVDIMPSLVTEARRQFLKHGPVSPPPGESGARFRLTDTENPPTTSAGTSNDE</sequence>
<evidence type="ECO:0000313" key="3">
    <source>
        <dbReference type="EMBL" id="GFJ80459.1"/>
    </source>
</evidence>
<evidence type="ECO:0000259" key="2">
    <source>
        <dbReference type="Pfam" id="PF13676"/>
    </source>
</evidence>
<dbReference type="EMBL" id="BLPF01000001">
    <property type="protein sequence ID" value="GFJ80459.1"/>
    <property type="molecule type" value="Genomic_DNA"/>
</dbReference>
<feature type="region of interest" description="Disordered" evidence="1">
    <location>
        <begin position="316"/>
        <end position="351"/>
    </location>
</feature>
<feature type="domain" description="TIR" evidence="2">
    <location>
        <begin position="5"/>
        <end position="72"/>
    </location>
</feature>
<organism evidence="3 4">
    <name type="scientific">Phytohabitans houttuyneae</name>
    <dbReference type="NCBI Taxonomy" id="1076126"/>
    <lineage>
        <taxon>Bacteria</taxon>
        <taxon>Bacillati</taxon>
        <taxon>Actinomycetota</taxon>
        <taxon>Actinomycetes</taxon>
        <taxon>Micromonosporales</taxon>
        <taxon>Micromonosporaceae</taxon>
    </lineage>
</organism>